<dbReference type="EMBL" id="ML735302">
    <property type="protein sequence ID" value="KAE8386945.1"/>
    <property type="molecule type" value="Genomic_DNA"/>
</dbReference>
<sequence length="114" mass="13060">MSKKSSWVKKRHSETAQAKAQQRHRRKRGLFKKAAEFWRECESEVFLAVQVRKTGQMHILNSSSRSQWLHTLANLTSCFPLPIQETMEDIIPQICERSSDRGGDRASTGNKGTT</sequence>
<proteinExistence type="predicted"/>
<evidence type="ECO:0000256" key="1">
    <source>
        <dbReference type="SAM" id="MobiDB-lite"/>
    </source>
</evidence>
<reference evidence="2" key="1">
    <citation type="submission" date="2019-04" db="EMBL/GenBank/DDBJ databases">
        <title>Friends and foes A comparative genomics studyof 23 Aspergillus species from section Flavi.</title>
        <authorList>
            <consortium name="DOE Joint Genome Institute"/>
            <person name="Kjaerbolling I."/>
            <person name="Vesth T."/>
            <person name="Frisvad J.C."/>
            <person name="Nybo J.L."/>
            <person name="Theobald S."/>
            <person name="Kildgaard S."/>
            <person name="Isbrandt T."/>
            <person name="Kuo A."/>
            <person name="Sato A."/>
            <person name="Lyhne E.K."/>
            <person name="Kogle M.E."/>
            <person name="Wiebenga A."/>
            <person name="Kun R.S."/>
            <person name="Lubbers R.J."/>
            <person name="Makela M.R."/>
            <person name="Barry K."/>
            <person name="Chovatia M."/>
            <person name="Clum A."/>
            <person name="Daum C."/>
            <person name="Haridas S."/>
            <person name="He G."/>
            <person name="LaButti K."/>
            <person name="Lipzen A."/>
            <person name="Mondo S."/>
            <person name="Riley R."/>
            <person name="Salamov A."/>
            <person name="Simmons B.A."/>
            <person name="Magnuson J.K."/>
            <person name="Henrissat B."/>
            <person name="Mortensen U.H."/>
            <person name="Larsen T.O."/>
            <person name="Devries R.P."/>
            <person name="Grigoriev I.V."/>
            <person name="Machida M."/>
            <person name="Baker S.E."/>
            <person name="Andersen M.R."/>
        </authorList>
    </citation>
    <scope>NUCLEOTIDE SEQUENCE [LARGE SCALE GENOMIC DNA]</scope>
    <source>
        <strain evidence="2">IBT 14317</strain>
    </source>
</reference>
<organism evidence="2">
    <name type="scientific">Petromyces alliaceus</name>
    <name type="common">Aspergillus alliaceus</name>
    <dbReference type="NCBI Taxonomy" id="209559"/>
    <lineage>
        <taxon>Eukaryota</taxon>
        <taxon>Fungi</taxon>
        <taxon>Dikarya</taxon>
        <taxon>Ascomycota</taxon>
        <taxon>Pezizomycotina</taxon>
        <taxon>Eurotiomycetes</taxon>
        <taxon>Eurotiomycetidae</taxon>
        <taxon>Eurotiales</taxon>
        <taxon>Aspergillaceae</taxon>
        <taxon>Aspergillus</taxon>
        <taxon>Aspergillus subgen. Circumdati</taxon>
    </lineage>
</organism>
<evidence type="ECO:0000313" key="2">
    <source>
        <dbReference type="EMBL" id="KAE8386945.1"/>
    </source>
</evidence>
<dbReference type="GO" id="GO:0045944">
    <property type="term" value="P:positive regulation of transcription by RNA polymerase II"/>
    <property type="evidence" value="ECO:0007669"/>
    <property type="project" value="UniProtKB-ARBA"/>
</dbReference>
<feature type="region of interest" description="Disordered" evidence="1">
    <location>
        <begin position="95"/>
        <end position="114"/>
    </location>
</feature>
<dbReference type="InterPro" id="IPR036879">
    <property type="entry name" value="TF_MADSbox_sf"/>
</dbReference>
<accession>A0A5N7BYN4</accession>
<protein>
    <submittedName>
        <fullName evidence="2">Uncharacterized protein</fullName>
    </submittedName>
</protein>
<dbReference type="SUPFAM" id="SSF55455">
    <property type="entry name" value="SRF-like"/>
    <property type="match status" value="1"/>
</dbReference>
<feature type="compositionally biased region" description="Basic residues" evidence="1">
    <location>
        <begin position="1"/>
        <end position="12"/>
    </location>
</feature>
<feature type="region of interest" description="Disordered" evidence="1">
    <location>
        <begin position="1"/>
        <end position="27"/>
    </location>
</feature>
<dbReference type="GO" id="GO:0003677">
    <property type="term" value="F:DNA binding"/>
    <property type="evidence" value="ECO:0007669"/>
    <property type="project" value="InterPro"/>
</dbReference>
<name>A0A5N7BYN4_PETAA</name>
<dbReference type="OrthoDB" id="1898716at2759"/>
<gene>
    <name evidence="2" type="ORF">BDV23DRAFT_186822</name>
</gene>
<dbReference type="AlphaFoldDB" id="A0A5N7BYN4"/>
<dbReference type="Proteomes" id="UP000326877">
    <property type="component" value="Unassembled WGS sequence"/>
</dbReference>
<dbReference type="GO" id="GO:0046983">
    <property type="term" value="F:protein dimerization activity"/>
    <property type="evidence" value="ECO:0007669"/>
    <property type="project" value="InterPro"/>
</dbReference>